<organism evidence="2 3">
    <name type="scientific">Streptomyces shaanxiensis</name>
    <dbReference type="NCBI Taxonomy" id="653357"/>
    <lineage>
        <taxon>Bacteria</taxon>
        <taxon>Bacillati</taxon>
        <taxon>Actinomycetota</taxon>
        <taxon>Actinomycetes</taxon>
        <taxon>Kitasatosporales</taxon>
        <taxon>Streptomycetaceae</taxon>
        <taxon>Streptomyces</taxon>
    </lineage>
</organism>
<evidence type="ECO:0000256" key="1">
    <source>
        <dbReference type="SAM" id="MobiDB-lite"/>
    </source>
</evidence>
<gene>
    <name evidence="2" type="ORF">GCM10022233_40880</name>
</gene>
<evidence type="ECO:0000313" key="3">
    <source>
        <dbReference type="Proteomes" id="UP001499984"/>
    </source>
</evidence>
<name>A0ABP7VA22_9ACTN</name>
<dbReference type="EMBL" id="BAAAZY010000011">
    <property type="protein sequence ID" value="GAA4062808.1"/>
    <property type="molecule type" value="Genomic_DNA"/>
</dbReference>
<sequence>MSCEVERPTVARWLGLPVSDVDLYITRWATAQIAGALGSECPSKDVDSQEAFRGAAHISEQPDRYVNKAENLMEHLALVYTSDRAADQCTWVSEKTRKAIKSGWYVQPKRAASPTKSSTRIPLRPSLTPKQRRRPHDQRPRMTQASWPRAHNRFQPR</sequence>
<protein>
    <submittedName>
        <fullName evidence="2">Uncharacterized protein</fullName>
    </submittedName>
</protein>
<evidence type="ECO:0000313" key="2">
    <source>
        <dbReference type="EMBL" id="GAA4062808.1"/>
    </source>
</evidence>
<comment type="caution">
    <text evidence="2">The sequence shown here is derived from an EMBL/GenBank/DDBJ whole genome shotgun (WGS) entry which is preliminary data.</text>
</comment>
<keyword evidence="3" id="KW-1185">Reference proteome</keyword>
<reference evidence="3" key="1">
    <citation type="journal article" date="2019" name="Int. J. Syst. Evol. Microbiol.">
        <title>The Global Catalogue of Microorganisms (GCM) 10K type strain sequencing project: providing services to taxonomists for standard genome sequencing and annotation.</title>
        <authorList>
            <consortium name="The Broad Institute Genomics Platform"/>
            <consortium name="The Broad Institute Genome Sequencing Center for Infectious Disease"/>
            <person name="Wu L."/>
            <person name="Ma J."/>
        </authorList>
    </citation>
    <scope>NUCLEOTIDE SEQUENCE [LARGE SCALE GENOMIC DNA]</scope>
    <source>
        <strain evidence="3">JCM 16925</strain>
    </source>
</reference>
<feature type="region of interest" description="Disordered" evidence="1">
    <location>
        <begin position="105"/>
        <end position="157"/>
    </location>
</feature>
<dbReference type="Proteomes" id="UP001499984">
    <property type="component" value="Unassembled WGS sequence"/>
</dbReference>
<accession>A0ABP7VA22</accession>
<proteinExistence type="predicted"/>